<feature type="region of interest" description="Disordered" evidence="1">
    <location>
        <begin position="104"/>
        <end position="147"/>
    </location>
</feature>
<organism evidence="2 3">
    <name type="scientific">Pantoea phage vB_PagM_LIET2</name>
    <dbReference type="NCBI Taxonomy" id="2508071"/>
    <lineage>
        <taxon>Viruses</taxon>
        <taxon>Duplodnaviria</taxon>
        <taxon>Heunggongvirae</taxon>
        <taxon>Uroviricota</taxon>
        <taxon>Caudoviricetes</taxon>
        <taxon>Lietduovirus</taxon>
        <taxon>Lietduovirus LIET2</taxon>
    </lineage>
</organism>
<proteinExistence type="predicted"/>
<evidence type="ECO:0000313" key="3">
    <source>
        <dbReference type="Proteomes" id="UP000289486"/>
    </source>
</evidence>
<name>A0A411AWD5_9CAUD</name>
<reference evidence="2 3" key="1">
    <citation type="submission" date="2019-01" db="EMBL/GenBank/DDBJ databases">
        <title>Complete genome sequence of Pantoea phage vB_PagM_LIET2.</title>
        <authorList>
            <person name="Truncaite L."/>
            <person name="Simoliuniene M."/>
            <person name="Kazlauskas D."/>
            <person name="Meskys R."/>
            <person name="Simoliunas E."/>
        </authorList>
    </citation>
    <scope>NUCLEOTIDE SEQUENCE [LARGE SCALE GENOMIC DNA]</scope>
</reference>
<sequence length="147" mass="15783">MKKFIAVLFPVALLSGCVIEQQPPAEVGQAIAVGAVQKDDAGLCHTVGYAWGMAHTAPSMQTRQMYADVLAITKQEVAERRLYAVPVCQQAMVSGKGAATSENQQRYAAVQQQTQQAERQQRAKAYVAARPQGPSGSFSAPIKYSAK</sequence>
<evidence type="ECO:0008006" key="4">
    <source>
        <dbReference type="Google" id="ProtNLM"/>
    </source>
</evidence>
<dbReference type="PROSITE" id="PS51257">
    <property type="entry name" value="PROKAR_LIPOPROTEIN"/>
    <property type="match status" value="1"/>
</dbReference>
<evidence type="ECO:0000313" key="2">
    <source>
        <dbReference type="EMBL" id="QAX92380.1"/>
    </source>
</evidence>
<keyword evidence="3" id="KW-1185">Reference proteome</keyword>
<dbReference type="EMBL" id="MK388689">
    <property type="protein sequence ID" value="QAX92380.1"/>
    <property type="molecule type" value="Genomic_DNA"/>
</dbReference>
<evidence type="ECO:0000256" key="1">
    <source>
        <dbReference type="SAM" id="MobiDB-lite"/>
    </source>
</evidence>
<dbReference type="Proteomes" id="UP000289486">
    <property type="component" value="Segment"/>
</dbReference>
<feature type="compositionally biased region" description="Low complexity" evidence="1">
    <location>
        <begin position="104"/>
        <end position="118"/>
    </location>
</feature>
<accession>A0A411AWD5</accession>
<gene>
    <name evidence="2" type="ORF">LIET2_gp128</name>
</gene>
<protein>
    <recommendedName>
        <fullName evidence="4">Lipoprotein</fullName>
    </recommendedName>
</protein>